<dbReference type="PANTHER" id="PTHR13812">
    <property type="entry name" value="KETIMINE REDUCTASE MU-CRYSTALLIN"/>
    <property type="match status" value="1"/>
</dbReference>
<dbReference type="STRING" id="1685378.AVO44_05755"/>
<dbReference type="PIRSF" id="PIRSF001439">
    <property type="entry name" value="CryM"/>
    <property type="match status" value="1"/>
</dbReference>
<keyword evidence="2" id="KW-1185">Reference proteome</keyword>
<dbReference type="EMBL" id="LQBP01000002">
    <property type="protein sequence ID" value="KUJ81354.1"/>
    <property type="molecule type" value="Genomic_DNA"/>
</dbReference>
<accession>A0A0X3U0M8</accession>
<comment type="caution">
    <text evidence="1">The sequence shown here is derived from an EMBL/GenBank/DDBJ whole genome shotgun (WGS) entry which is preliminary data.</text>
</comment>
<name>A0A0X3U0M8_9RHOB</name>
<reference evidence="2" key="1">
    <citation type="submission" date="2015-12" db="EMBL/GenBank/DDBJ databases">
        <authorList>
            <person name="Zhang G."/>
            <person name="Stingl U."/>
        </authorList>
    </citation>
    <scope>NUCLEOTIDE SEQUENCE [LARGE SCALE GENOMIC DNA]</scope>
    <source>
        <strain evidence="2">ZGT108</strain>
    </source>
</reference>
<dbReference type="RefSeq" id="WP_068333842.1">
    <property type="nucleotide sequence ID" value="NZ_LQBP01000002.1"/>
</dbReference>
<dbReference type="AlphaFoldDB" id="A0A0X3U0M8"/>
<protein>
    <recommendedName>
        <fullName evidence="3">Ornithine cyclodeaminase</fullName>
    </recommendedName>
</protein>
<dbReference type="Proteomes" id="UP000053690">
    <property type="component" value="Unassembled WGS sequence"/>
</dbReference>
<dbReference type="PANTHER" id="PTHR13812:SF19">
    <property type="entry name" value="KETIMINE REDUCTASE MU-CRYSTALLIN"/>
    <property type="match status" value="1"/>
</dbReference>
<dbReference type="GO" id="GO:0005737">
    <property type="term" value="C:cytoplasm"/>
    <property type="evidence" value="ECO:0007669"/>
    <property type="project" value="TreeGrafter"/>
</dbReference>
<evidence type="ECO:0000313" key="1">
    <source>
        <dbReference type="EMBL" id="KUJ81354.1"/>
    </source>
</evidence>
<evidence type="ECO:0000313" key="2">
    <source>
        <dbReference type="Proteomes" id="UP000053690"/>
    </source>
</evidence>
<sequence>MIPVIGSETIRPFLSIEQLIPAAELAFQAISDGRAQSPVYVLHPNDLADIHVKSASLPGCPIFTVKMAGWSQILADRGEPASSGMIAVFDSKTCKPLAILQDDHLISDYRTAAAGALVARLLVPQSARSALIVGTGTQARLQAEALLAVRAIKTFKIWGRDRAKASELCLSLESRLTGVSVQVVDDLPAAVAQADVIVTATGAKEPLIQADWLRPGQHITSVGSDDTTKCEIDPEILKDSEVFVDAKATARMYGATARALSANVLTEDAFTEIGSVISRESGNRKATTVACLSGLGVQDLTTVNAIWGELASAAIG</sequence>
<dbReference type="InterPro" id="IPR036291">
    <property type="entry name" value="NAD(P)-bd_dom_sf"/>
</dbReference>
<dbReference type="InterPro" id="IPR023401">
    <property type="entry name" value="ODC_N"/>
</dbReference>
<dbReference type="SUPFAM" id="SSF51735">
    <property type="entry name" value="NAD(P)-binding Rossmann-fold domains"/>
    <property type="match status" value="1"/>
</dbReference>
<dbReference type="Pfam" id="PF02423">
    <property type="entry name" value="OCD_Mu_crystall"/>
    <property type="match status" value="1"/>
</dbReference>
<gene>
    <name evidence="1" type="ORF">AVO44_05755</name>
</gene>
<evidence type="ECO:0008006" key="3">
    <source>
        <dbReference type="Google" id="ProtNLM"/>
    </source>
</evidence>
<dbReference type="Gene3D" id="3.30.1780.10">
    <property type="entry name" value="ornithine cyclodeaminase, domain 1"/>
    <property type="match status" value="1"/>
</dbReference>
<organism evidence="1 2">
    <name type="scientific">Ruegeria profundi</name>
    <dbReference type="NCBI Taxonomy" id="1685378"/>
    <lineage>
        <taxon>Bacteria</taxon>
        <taxon>Pseudomonadati</taxon>
        <taxon>Pseudomonadota</taxon>
        <taxon>Alphaproteobacteria</taxon>
        <taxon>Rhodobacterales</taxon>
        <taxon>Roseobacteraceae</taxon>
        <taxon>Ruegeria</taxon>
    </lineage>
</organism>
<dbReference type="Gene3D" id="3.40.50.720">
    <property type="entry name" value="NAD(P)-binding Rossmann-like Domain"/>
    <property type="match status" value="1"/>
</dbReference>
<dbReference type="InterPro" id="IPR003462">
    <property type="entry name" value="ODC_Mu_crystall"/>
</dbReference>
<proteinExistence type="predicted"/>